<evidence type="ECO:0000313" key="10">
    <source>
        <dbReference type="Proteomes" id="UP000291269"/>
    </source>
</evidence>
<accession>A0A4Q2KC93</accession>
<dbReference type="InterPro" id="IPR051393">
    <property type="entry name" value="ABC_transporter_permease"/>
</dbReference>
<evidence type="ECO:0000256" key="7">
    <source>
        <dbReference type="RuleBase" id="RU363032"/>
    </source>
</evidence>
<dbReference type="AlphaFoldDB" id="A0A4Q2KC93"/>
<comment type="subcellular location">
    <subcellularLocation>
        <location evidence="1 7">Cell membrane</location>
        <topology evidence="1 7">Multi-pass membrane protein</topology>
    </subcellularLocation>
</comment>
<dbReference type="Gene3D" id="1.10.3720.10">
    <property type="entry name" value="MetI-like"/>
    <property type="match status" value="1"/>
</dbReference>
<dbReference type="GO" id="GO:0055085">
    <property type="term" value="P:transmembrane transport"/>
    <property type="evidence" value="ECO:0007669"/>
    <property type="project" value="InterPro"/>
</dbReference>
<keyword evidence="3" id="KW-1003">Cell membrane</keyword>
<dbReference type="SUPFAM" id="SSF161098">
    <property type="entry name" value="MetI-like"/>
    <property type="match status" value="1"/>
</dbReference>
<evidence type="ECO:0000313" key="9">
    <source>
        <dbReference type="EMBL" id="RXZ61597.1"/>
    </source>
</evidence>
<evidence type="ECO:0000256" key="1">
    <source>
        <dbReference type="ARBA" id="ARBA00004651"/>
    </source>
</evidence>
<feature type="transmembrane region" description="Helical" evidence="7">
    <location>
        <begin position="302"/>
        <end position="321"/>
    </location>
</feature>
<dbReference type="CDD" id="cd06261">
    <property type="entry name" value="TM_PBP2"/>
    <property type="match status" value="1"/>
</dbReference>
<keyword evidence="2 7" id="KW-0813">Transport</keyword>
<dbReference type="RefSeq" id="WP_129224418.1">
    <property type="nucleotide sequence ID" value="NZ_SDOZ01000002.1"/>
</dbReference>
<feature type="transmembrane region" description="Helical" evidence="7">
    <location>
        <begin position="239"/>
        <end position="266"/>
    </location>
</feature>
<evidence type="ECO:0000256" key="6">
    <source>
        <dbReference type="ARBA" id="ARBA00023136"/>
    </source>
</evidence>
<dbReference type="PANTHER" id="PTHR30193">
    <property type="entry name" value="ABC TRANSPORTER PERMEASE PROTEIN"/>
    <property type="match status" value="1"/>
</dbReference>
<gene>
    <name evidence="9" type="ORF">ESZ91_04165</name>
</gene>
<dbReference type="EMBL" id="SDOZ01000002">
    <property type="protein sequence ID" value="RXZ61597.1"/>
    <property type="molecule type" value="Genomic_DNA"/>
</dbReference>
<dbReference type="Proteomes" id="UP000291269">
    <property type="component" value="Unassembled WGS sequence"/>
</dbReference>
<comment type="caution">
    <text evidence="9">The sequence shown here is derived from an EMBL/GenBank/DDBJ whole genome shotgun (WGS) entry which is preliminary data.</text>
</comment>
<name>A0A4Q2KC93_9FIRM</name>
<keyword evidence="5 7" id="KW-1133">Transmembrane helix</keyword>
<evidence type="ECO:0000256" key="5">
    <source>
        <dbReference type="ARBA" id="ARBA00022989"/>
    </source>
</evidence>
<keyword evidence="4 7" id="KW-0812">Transmembrane</keyword>
<dbReference type="OrthoDB" id="9788108at2"/>
<dbReference type="PROSITE" id="PS50928">
    <property type="entry name" value="ABC_TM1"/>
    <property type="match status" value="1"/>
</dbReference>
<keyword evidence="10" id="KW-1185">Reference proteome</keyword>
<sequence length="334" mass="37359">MQTIRESIPAGDRPAGTGNKKKNKKLLLKRNLFVYLSLLWPLLHFAVFFIYVNFGTVYASFFTERLDGTLYFDHFDSYKEVFLYLFNRKSSGMMSFRVFTNVLSLMALAFFVNLPITLAFSYMIYKKVWTSSGLRILLYIPSVLSVVILCLFFKILFSGTGSYNTNIFTVLTHFGFSNEFIIKEGMLTSAETAWWAIMIFSVWAGITGNIIYFNSTMSRLPAEVLESAELDGASETRQFFSIILPMIWSTVVTMSVTTVGGCFSWFMPAQIMIGEDMAATTGAGTIGWVIVSRSTAGNRFGFTSAFGVVVAILGGALILGFKTLLEKFGGDIEY</sequence>
<feature type="transmembrane region" description="Helical" evidence="7">
    <location>
        <begin position="102"/>
        <end position="124"/>
    </location>
</feature>
<evidence type="ECO:0000259" key="8">
    <source>
        <dbReference type="PROSITE" id="PS50928"/>
    </source>
</evidence>
<dbReference type="InterPro" id="IPR035906">
    <property type="entry name" value="MetI-like_sf"/>
</dbReference>
<proteinExistence type="inferred from homology"/>
<dbReference type="Pfam" id="PF00528">
    <property type="entry name" value="BPD_transp_1"/>
    <property type="match status" value="1"/>
</dbReference>
<keyword evidence="6 7" id="KW-0472">Membrane</keyword>
<protein>
    <submittedName>
        <fullName evidence="9">Sugar ABC transporter permease</fullName>
    </submittedName>
</protein>
<feature type="transmembrane region" description="Helical" evidence="7">
    <location>
        <begin position="278"/>
        <end position="296"/>
    </location>
</feature>
<evidence type="ECO:0000256" key="2">
    <source>
        <dbReference type="ARBA" id="ARBA00022448"/>
    </source>
</evidence>
<feature type="domain" description="ABC transmembrane type-1" evidence="8">
    <location>
        <begin position="99"/>
        <end position="321"/>
    </location>
</feature>
<feature type="transmembrane region" description="Helical" evidence="7">
    <location>
        <begin position="136"/>
        <end position="157"/>
    </location>
</feature>
<feature type="transmembrane region" description="Helical" evidence="7">
    <location>
        <begin position="32"/>
        <end position="52"/>
    </location>
</feature>
<organism evidence="9 10">
    <name type="scientific">Candidatus Borkfalkia ceftriaxoniphila</name>
    <dbReference type="NCBI Taxonomy" id="2508949"/>
    <lineage>
        <taxon>Bacteria</taxon>
        <taxon>Bacillati</taxon>
        <taxon>Bacillota</taxon>
        <taxon>Clostridia</taxon>
        <taxon>Christensenellales</taxon>
        <taxon>Christensenellaceae</taxon>
        <taxon>Candidatus Borkfalkia</taxon>
    </lineage>
</organism>
<dbReference type="PANTHER" id="PTHR30193:SF37">
    <property type="entry name" value="INNER MEMBRANE ABC TRANSPORTER PERMEASE PROTEIN YCJO"/>
    <property type="match status" value="1"/>
</dbReference>
<reference evidence="9 10" key="1">
    <citation type="journal article" date="2019" name="Gut">
        <title>Antibiotics-induced monodominance of a novel gut bacterial order.</title>
        <authorList>
            <person name="Hildebrand F."/>
            <person name="Moitinho-Silva L."/>
            <person name="Blasche S."/>
            <person name="Jahn M.T."/>
            <person name="Gossmann T.I."/>
            <person name="Heuerta-Cepas J."/>
            <person name="Hercog R."/>
            <person name="Luetge M."/>
            <person name="Bahram M."/>
            <person name="Pryszlak A."/>
            <person name="Alves R.J."/>
            <person name="Waszak S.M."/>
            <person name="Zhu A."/>
            <person name="Ye L."/>
            <person name="Costea P.I."/>
            <person name="Aalvink S."/>
            <person name="Belzer C."/>
            <person name="Forslund S.K."/>
            <person name="Sunagawa S."/>
            <person name="Hentschel U."/>
            <person name="Merten C."/>
            <person name="Patil K.R."/>
            <person name="Benes V."/>
            <person name="Bork P."/>
        </authorList>
    </citation>
    <scope>NUCLEOTIDE SEQUENCE [LARGE SCALE GENOMIC DNA]</scope>
    <source>
        <strain evidence="9 10">HDS1380</strain>
    </source>
</reference>
<dbReference type="GO" id="GO:0005886">
    <property type="term" value="C:plasma membrane"/>
    <property type="evidence" value="ECO:0007669"/>
    <property type="project" value="UniProtKB-SubCell"/>
</dbReference>
<dbReference type="InterPro" id="IPR000515">
    <property type="entry name" value="MetI-like"/>
</dbReference>
<feature type="transmembrane region" description="Helical" evidence="7">
    <location>
        <begin position="193"/>
        <end position="213"/>
    </location>
</feature>
<evidence type="ECO:0000256" key="4">
    <source>
        <dbReference type="ARBA" id="ARBA00022692"/>
    </source>
</evidence>
<evidence type="ECO:0000256" key="3">
    <source>
        <dbReference type="ARBA" id="ARBA00022475"/>
    </source>
</evidence>
<comment type="similarity">
    <text evidence="7">Belongs to the binding-protein-dependent transport system permease family.</text>
</comment>